<dbReference type="PANTHER" id="PTHR43343">
    <property type="entry name" value="PEPTIDASE S12"/>
    <property type="match status" value="1"/>
</dbReference>
<proteinExistence type="predicted"/>
<sequence>MDKKIKDEFENEEKFMCEYLPSIQFKRRKIKSNIKLISKIISLLVVAGISGAVFSNLAIQNKYKNLIDKFDERIEKSAIILNYSKIIEKVKQSLVTISDNEENLSKNKYFENNVTGIIVESNGKILTNYSKIENLKDIYVKLPMVGVKPVKAKLIVGNEDMDMAIIQVEYNEELKPIKLAEKSDIVEGIEVALISNSTGDEYIDSIIPGIITSTNRILNSNHHEYKILETNIPITPINTGGVISNSNGELVGLSSYKVTKNINQNGLYYANNLNSIEEIINSTNEIGEKLGILEGGFLKSNVVGFYVAEIKQDSNGYESGLRPTDIIMSIDGNPINSMSQLTEVLKAKKTGDTLKCKVMRSGKVEDLEIKLYINK</sequence>
<keyword evidence="3" id="KW-1133">Transmembrane helix</keyword>
<keyword evidence="3" id="KW-0472">Membrane</keyword>
<dbReference type="GO" id="GO:0004252">
    <property type="term" value="F:serine-type endopeptidase activity"/>
    <property type="evidence" value="ECO:0007669"/>
    <property type="project" value="InterPro"/>
</dbReference>
<comment type="caution">
    <text evidence="5">The sequence shown here is derived from an EMBL/GenBank/DDBJ whole genome shotgun (WGS) entry which is preliminary data.</text>
</comment>
<dbReference type="SUPFAM" id="SSF50494">
    <property type="entry name" value="Trypsin-like serine proteases"/>
    <property type="match status" value="1"/>
</dbReference>
<evidence type="ECO:0000256" key="2">
    <source>
        <dbReference type="ARBA" id="ARBA00022801"/>
    </source>
</evidence>
<dbReference type="AlphaFoldDB" id="A0A644XL38"/>
<keyword evidence="3" id="KW-0812">Transmembrane</keyword>
<dbReference type="Gene3D" id="2.40.10.120">
    <property type="match status" value="1"/>
</dbReference>
<evidence type="ECO:0000259" key="4">
    <source>
        <dbReference type="PROSITE" id="PS50106"/>
    </source>
</evidence>
<dbReference type="InterPro" id="IPR051201">
    <property type="entry name" value="Chloro_Bact_Ser_Proteases"/>
</dbReference>
<organism evidence="5">
    <name type="scientific">bioreactor metagenome</name>
    <dbReference type="NCBI Taxonomy" id="1076179"/>
    <lineage>
        <taxon>unclassified sequences</taxon>
        <taxon>metagenomes</taxon>
        <taxon>ecological metagenomes</taxon>
    </lineage>
</organism>
<evidence type="ECO:0000313" key="5">
    <source>
        <dbReference type="EMBL" id="MPM16468.1"/>
    </source>
</evidence>
<dbReference type="Pfam" id="PF13180">
    <property type="entry name" value="PDZ_2"/>
    <property type="match status" value="1"/>
</dbReference>
<dbReference type="SMART" id="SM00228">
    <property type="entry name" value="PDZ"/>
    <property type="match status" value="1"/>
</dbReference>
<dbReference type="SUPFAM" id="SSF50156">
    <property type="entry name" value="PDZ domain-like"/>
    <property type="match status" value="1"/>
</dbReference>
<protein>
    <recommendedName>
        <fullName evidence="4">PDZ domain-containing protein</fullName>
    </recommendedName>
</protein>
<keyword evidence="2" id="KW-0378">Hydrolase</keyword>
<accession>A0A644XL38</accession>
<dbReference type="EMBL" id="VSSQ01002617">
    <property type="protein sequence ID" value="MPM16468.1"/>
    <property type="molecule type" value="Genomic_DNA"/>
</dbReference>
<dbReference type="InterPro" id="IPR001940">
    <property type="entry name" value="Peptidase_S1C"/>
</dbReference>
<feature type="transmembrane region" description="Helical" evidence="3">
    <location>
        <begin position="36"/>
        <end position="59"/>
    </location>
</feature>
<dbReference type="GO" id="GO:0006508">
    <property type="term" value="P:proteolysis"/>
    <property type="evidence" value="ECO:0007669"/>
    <property type="project" value="UniProtKB-KW"/>
</dbReference>
<reference evidence="5" key="1">
    <citation type="submission" date="2019-08" db="EMBL/GenBank/DDBJ databases">
        <authorList>
            <person name="Kucharzyk K."/>
            <person name="Murdoch R.W."/>
            <person name="Higgins S."/>
            <person name="Loffler F."/>
        </authorList>
    </citation>
    <scope>NUCLEOTIDE SEQUENCE</scope>
</reference>
<dbReference type="PANTHER" id="PTHR43343:SF3">
    <property type="entry name" value="PROTEASE DO-LIKE 8, CHLOROPLASTIC"/>
    <property type="match status" value="1"/>
</dbReference>
<dbReference type="InterPro" id="IPR001478">
    <property type="entry name" value="PDZ"/>
</dbReference>
<feature type="domain" description="PDZ" evidence="4">
    <location>
        <begin position="278"/>
        <end position="362"/>
    </location>
</feature>
<name>A0A644XL38_9ZZZZ</name>
<dbReference type="InterPro" id="IPR009003">
    <property type="entry name" value="Peptidase_S1_PA"/>
</dbReference>
<dbReference type="Pfam" id="PF13365">
    <property type="entry name" value="Trypsin_2"/>
    <property type="match status" value="1"/>
</dbReference>
<dbReference type="PROSITE" id="PS50106">
    <property type="entry name" value="PDZ"/>
    <property type="match status" value="1"/>
</dbReference>
<gene>
    <name evidence="5" type="ORF">SDC9_62849</name>
</gene>
<dbReference type="InterPro" id="IPR036034">
    <property type="entry name" value="PDZ_sf"/>
</dbReference>
<evidence type="ECO:0000256" key="1">
    <source>
        <dbReference type="ARBA" id="ARBA00022670"/>
    </source>
</evidence>
<keyword evidence="1" id="KW-0645">Protease</keyword>
<dbReference type="Gene3D" id="2.30.42.10">
    <property type="match status" value="1"/>
</dbReference>
<dbReference type="PRINTS" id="PR00834">
    <property type="entry name" value="PROTEASES2C"/>
</dbReference>
<evidence type="ECO:0000256" key="3">
    <source>
        <dbReference type="SAM" id="Phobius"/>
    </source>
</evidence>